<dbReference type="InterPro" id="IPR040168">
    <property type="entry name" value="Not2/3/5"/>
</dbReference>
<feature type="compositionally biased region" description="Polar residues" evidence="4">
    <location>
        <begin position="224"/>
        <end position="252"/>
    </location>
</feature>
<dbReference type="GO" id="GO:0006355">
    <property type="term" value="P:regulation of DNA-templated transcription"/>
    <property type="evidence" value="ECO:0007669"/>
    <property type="project" value="InterPro"/>
</dbReference>
<accession>A0A0D7BV38</accession>
<keyword evidence="3" id="KW-0804">Transcription</keyword>
<evidence type="ECO:0000256" key="1">
    <source>
        <dbReference type="ARBA" id="ARBA00007682"/>
    </source>
</evidence>
<feature type="domain" description="NOT2/NOT3/NOT5 C-terminal" evidence="5">
    <location>
        <begin position="306"/>
        <end position="429"/>
    </location>
</feature>
<dbReference type="Proteomes" id="UP000054007">
    <property type="component" value="Unassembled WGS sequence"/>
</dbReference>
<dbReference type="InterPro" id="IPR007282">
    <property type="entry name" value="NOT2/3/5_C"/>
</dbReference>
<dbReference type="Gene3D" id="2.30.30.1020">
    <property type="entry name" value="CCR4-NOT complex subunit 2/3/5, C-terminal domain"/>
    <property type="match status" value="1"/>
</dbReference>
<dbReference type="PANTHER" id="PTHR23326">
    <property type="entry name" value="CCR4 NOT-RELATED"/>
    <property type="match status" value="1"/>
</dbReference>
<sequence>MPPRSVMTQSPFAPLQQASRTQPPATPIPQTPFRTGQSNYNFSLQASPASATTIPSTLQASSNGLPTSAALSQQPPSASSASEVGLDPSDFPALGTAAAQNASASATGNGASYAQAGTTAPTPGPIQQRDFTLDDFPALGGVEGHAHPPGLGVNGFSNGGGQATPGMLNLAARGLGLPDTEKSRNTFSSLKLNQQQQVQSPAAAWNSSPSAAPAIAANANPSSTHPQQPQANGTHPATQAQSYTTNGTHPTTPAQQILVSAADRWGLLGLLLSIKNAGQDADGGLTAIGTDLGTMGMDMAYTGDLYSTFITPWADQSAARSVEPDFHLPACYNVSPPAPGPAKVAAFSDETLFFMFYSSPRDALQEVAAQELWNRNWRFHKNMRLWITKETGMIPSQKVPGGETGQYHVWDVENWCKERRDMTVLYNDLEEKSGMPAFLNGTTLHLANPPPAMAPVAATPAMQQALRVA</sequence>
<dbReference type="GO" id="GO:0030015">
    <property type="term" value="C:CCR4-NOT core complex"/>
    <property type="evidence" value="ECO:0007669"/>
    <property type="project" value="InterPro"/>
</dbReference>
<feature type="compositionally biased region" description="Low complexity" evidence="4">
    <location>
        <begin position="200"/>
        <end position="223"/>
    </location>
</feature>
<feature type="compositionally biased region" description="Polar residues" evidence="4">
    <location>
        <begin position="33"/>
        <end position="66"/>
    </location>
</feature>
<keyword evidence="7" id="KW-1185">Reference proteome</keyword>
<dbReference type="OrthoDB" id="25391at2759"/>
<name>A0A0D7BV38_9AGAR</name>
<evidence type="ECO:0000259" key="5">
    <source>
        <dbReference type="Pfam" id="PF04153"/>
    </source>
</evidence>
<feature type="compositionally biased region" description="Low complexity" evidence="4">
    <location>
        <begin position="68"/>
        <end position="82"/>
    </location>
</feature>
<reference evidence="6 7" key="1">
    <citation type="journal article" date="2015" name="Fungal Genet. Biol.">
        <title>Evolution of novel wood decay mechanisms in Agaricales revealed by the genome sequences of Fistulina hepatica and Cylindrobasidium torrendii.</title>
        <authorList>
            <person name="Floudas D."/>
            <person name="Held B.W."/>
            <person name="Riley R."/>
            <person name="Nagy L.G."/>
            <person name="Koehler G."/>
            <person name="Ransdell A.S."/>
            <person name="Younus H."/>
            <person name="Chow J."/>
            <person name="Chiniquy J."/>
            <person name="Lipzen A."/>
            <person name="Tritt A."/>
            <person name="Sun H."/>
            <person name="Haridas S."/>
            <person name="LaButti K."/>
            <person name="Ohm R.A."/>
            <person name="Kues U."/>
            <person name="Blanchette R.A."/>
            <person name="Grigoriev I.V."/>
            <person name="Minto R.E."/>
            <person name="Hibbett D.S."/>
        </authorList>
    </citation>
    <scope>NUCLEOTIDE SEQUENCE [LARGE SCALE GENOMIC DNA]</scope>
    <source>
        <strain evidence="6 7">FP15055 ss-10</strain>
    </source>
</reference>
<evidence type="ECO:0000313" key="6">
    <source>
        <dbReference type="EMBL" id="KIY74368.1"/>
    </source>
</evidence>
<organism evidence="6 7">
    <name type="scientific">Cylindrobasidium torrendii FP15055 ss-10</name>
    <dbReference type="NCBI Taxonomy" id="1314674"/>
    <lineage>
        <taxon>Eukaryota</taxon>
        <taxon>Fungi</taxon>
        <taxon>Dikarya</taxon>
        <taxon>Basidiomycota</taxon>
        <taxon>Agaricomycotina</taxon>
        <taxon>Agaricomycetes</taxon>
        <taxon>Agaricomycetidae</taxon>
        <taxon>Agaricales</taxon>
        <taxon>Marasmiineae</taxon>
        <taxon>Physalacriaceae</taxon>
        <taxon>Cylindrobasidium</taxon>
    </lineage>
</organism>
<keyword evidence="2" id="KW-0805">Transcription regulation</keyword>
<dbReference type="InterPro" id="IPR038635">
    <property type="entry name" value="CCR4-NOT_su2/3/5_C_sf"/>
</dbReference>
<dbReference type="STRING" id="1314674.A0A0D7BV38"/>
<feature type="region of interest" description="Disordered" evidence="4">
    <location>
        <begin position="107"/>
        <end position="132"/>
    </location>
</feature>
<proteinExistence type="inferred from homology"/>
<comment type="similarity">
    <text evidence="1">Belongs to the CNOT2/3/5 family.</text>
</comment>
<feature type="compositionally biased region" description="Polar residues" evidence="4">
    <location>
        <begin position="1"/>
        <end position="20"/>
    </location>
</feature>
<dbReference type="AlphaFoldDB" id="A0A0D7BV38"/>
<evidence type="ECO:0000256" key="2">
    <source>
        <dbReference type="ARBA" id="ARBA00023015"/>
    </source>
</evidence>
<dbReference type="Pfam" id="PF04153">
    <property type="entry name" value="NOT2_3_5_C"/>
    <property type="match status" value="1"/>
</dbReference>
<evidence type="ECO:0000256" key="3">
    <source>
        <dbReference type="ARBA" id="ARBA00023163"/>
    </source>
</evidence>
<gene>
    <name evidence="6" type="ORF">CYLTODRAFT_448129</name>
</gene>
<evidence type="ECO:0000256" key="4">
    <source>
        <dbReference type="SAM" id="MobiDB-lite"/>
    </source>
</evidence>
<protein>
    <recommendedName>
        <fullName evidence="5">NOT2/NOT3/NOT5 C-terminal domain-containing protein</fullName>
    </recommendedName>
</protein>
<dbReference type="GO" id="GO:0000289">
    <property type="term" value="P:nuclear-transcribed mRNA poly(A) tail shortening"/>
    <property type="evidence" value="ECO:0007669"/>
    <property type="project" value="UniProtKB-ARBA"/>
</dbReference>
<feature type="region of interest" description="Disordered" evidence="4">
    <location>
        <begin position="191"/>
        <end position="252"/>
    </location>
</feature>
<feature type="region of interest" description="Disordered" evidence="4">
    <location>
        <begin position="1"/>
        <end position="93"/>
    </location>
</feature>
<dbReference type="EMBL" id="KN880431">
    <property type="protein sequence ID" value="KIY74368.1"/>
    <property type="molecule type" value="Genomic_DNA"/>
</dbReference>
<evidence type="ECO:0000313" key="7">
    <source>
        <dbReference type="Proteomes" id="UP000054007"/>
    </source>
</evidence>